<feature type="region of interest" description="Disordered" evidence="1">
    <location>
        <begin position="16"/>
        <end position="43"/>
    </location>
</feature>
<dbReference type="EMBL" id="JAJAGO010000004">
    <property type="protein sequence ID" value="MCT2590456.1"/>
    <property type="molecule type" value="Genomic_DNA"/>
</dbReference>
<gene>
    <name evidence="2" type="ORF">LHJ74_11130</name>
</gene>
<keyword evidence="3" id="KW-1185">Reference proteome</keyword>
<reference evidence="2 3" key="1">
    <citation type="submission" date="2021-10" db="EMBL/GenBank/DDBJ databases">
        <title>Streptomyces gossypii sp. nov., isolated from soil collected from cotton field.</title>
        <authorList>
            <person name="Ge X."/>
            <person name="Chen X."/>
            <person name="Liu W."/>
        </authorList>
    </citation>
    <scope>NUCLEOTIDE SEQUENCE [LARGE SCALE GENOMIC DNA]</scope>
    <source>
        <strain evidence="2 3">N2-109</strain>
    </source>
</reference>
<evidence type="ECO:0000313" key="2">
    <source>
        <dbReference type="EMBL" id="MCT2590456.1"/>
    </source>
</evidence>
<accession>A0ABT2JRS7</accession>
<proteinExistence type="predicted"/>
<dbReference type="RefSeq" id="WP_260217750.1">
    <property type="nucleotide sequence ID" value="NZ_JAJAGO010000004.1"/>
</dbReference>
<comment type="caution">
    <text evidence="2">The sequence shown here is derived from an EMBL/GenBank/DDBJ whole genome shotgun (WGS) entry which is preliminary data.</text>
</comment>
<evidence type="ECO:0000256" key="1">
    <source>
        <dbReference type="SAM" id="MobiDB-lite"/>
    </source>
</evidence>
<organism evidence="2 3">
    <name type="scientific">Streptomyces gossypii</name>
    <dbReference type="NCBI Taxonomy" id="2883101"/>
    <lineage>
        <taxon>Bacteria</taxon>
        <taxon>Bacillati</taxon>
        <taxon>Actinomycetota</taxon>
        <taxon>Actinomycetes</taxon>
        <taxon>Kitasatosporales</taxon>
        <taxon>Streptomycetaceae</taxon>
        <taxon>Streptomyces</taxon>
    </lineage>
</organism>
<name>A0ABT2JRS7_9ACTN</name>
<protein>
    <submittedName>
        <fullName evidence="2">Uncharacterized protein</fullName>
    </submittedName>
</protein>
<evidence type="ECO:0000313" key="3">
    <source>
        <dbReference type="Proteomes" id="UP001156389"/>
    </source>
</evidence>
<feature type="compositionally biased region" description="Polar residues" evidence="1">
    <location>
        <begin position="17"/>
        <end position="27"/>
    </location>
</feature>
<feature type="region of interest" description="Disordered" evidence="1">
    <location>
        <begin position="151"/>
        <end position="175"/>
    </location>
</feature>
<dbReference type="Proteomes" id="UP001156389">
    <property type="component" value="Unassembled WGS sequence"/>
</dbReference>
<sequence>MSDAFQAEWDALVSQARAGQQTRMQLNSPAPVGGAGGSGKLSTDEAAKTGAASYVEETLLPDIRSAHGLVGGASAARPSGLLGAERPVSDSTLLNWQTSSGLDDVLRKWGKQVRNLEQRMRGERDALRGAKVLYQTQDARVHEDFASGLGRYGTDANSLGTTNPGDQLTGLRPAG</sequence>
<feature type="compositionally biased region" description="Polar residues" evidence="1">
    <location>
        <begin position="155"/>
        <end position="166"/>
    </location>
</feature>